<dbReference type="ExpressionAtlas" id="A0A178UVI8">
    <property type="expression patterns" value="baseline and differential"/>
</dbReference>
<comment type="similarity">
    <text evidence="2">Belongs to the DEFL family.</text>
</comment>
<protein>
    <submittedName>
        <fullName evidence="8">SCRL11</fullName>
    </submittedName>
</protein>
<name>A0A178UVI8_ARATH</name>
<dbReference type="AlphaFoldDB" id="A0A178UVI8"/>
<comment type="subcellular location">
    <subcellularLocation>
        <location evidence="1">Secreted</location>
    </subcellularLocation>
</comment>
<accession>A0A178UVI8</accession>
<keyword evidence="4 6" id="KW-0732">Signal</keyword>
<dbReference type="InterPro" id="IPR010682">
    <property type="entry name" value="SCRL"/>
</dbReference>
<keyword evidence="3" id="KW-0964">Secreted</keyword>
<evidence type="ECO:0000256" key="1">
    <source>
        <dbReference type="ARBA" id="ARBA00004613"/>
    </source>
</evidence>
<feature type="chain" id="PRO_5036009946" evidence="6">
    <location>
        <begin position="23"/>
        <end position="86"/>
    </location>
</feature>
<dbReference type="PANTHER" id="PTHR34450:SF9">
    <property type="entry name" value="DEFENSIN-LIKE PROTEIN 242-RELATED"/>
    <property type="match status" value="1"/>
</dbReference>
<evidence type="ECO:0000313" key="10">
    <source>
        <dbReference type="Proteomes" id="UP000434276"/>
    </source>
</evidence>
<reference evidence="8" key="2">
    <citation type="submission" date="2016-03" db="EMBL/GenBank/DDBJ databases">
        <title>Full-length assembly of Arabidopsis thaliana Ler reveals the complement of translocations and inversions.</title>
        <authorList>
            <person name="Zapata L."/>
            <person name="Schneeberger K."/>
            <person name="Ossowski S."/>
        </authorList>
    </citation>
    <scope>NUCLEOTIDE SEQUENCE [LARGE SCALE GENOMIC DNA]</scope>
    <source>
        <tissue evidence="8">Leaf</tissue>
    </source>
</reference>
<dbReference type="PANTHER" id="PTHR34450">
    <property type="entry name" value="DEFENSIN-LIKE PROTEIN 245-RELATED"/>
    <property type="match status" value="1"/>
</dbReference>
<sequence length="86" mass="9446">MKGIAMLLVSCLLFSFLSTNLAKELKWCPSKDVFNGSCTDRGSPSYTCFLDLLGSKSASAMPKNCKCTPLPHNRRQCDCFVVCDSN</sequence>
<evidence type="ECO:0000313" key="7">
    <source>
        <dbReference type="EMBL" id="CAA0395383.1"/>
    </source>
</evidence>
<evidence type="ECO:0000256" key="5">
    <source>
        <dbReference type="ARBA" id="ARBA00023157"/>
    </source>
</evidence>
<evidence type="ECO:0000313" key="8">
    <source>
        <dbReference type="EMBL" id="OAO97174.1"/>
    </source>
</evidence>
<dbReference type="GO" id="GO:0005576">
    <property type="term" value="C:extracellular region"/>
    <property type="evidence" value="ECO:0007669"/>
    <property type="project" value="UniProtKB-SubCell"/>
</dbReference>
<proteinExistence type="inferred from homology"/>
<evidence type="ECO:0000256" key="4">
    <source>
        <dbReference type="ARBA" id="ARBA00022729"/>
    </source>
</evidence>
<gene>
    <name evidence="8" type="ordered locus">AXX17_At4g18390</name>
    <name evidence="7" type="ORF">C24_LOCUS18130</name>
</gene>
<dbReference type="EMBL" id="CACSHJ010000095">
    <property type="protein sequence ID" value="CAA0395383.1"/>
    <property type="molecule type" value="Genomic_DNA"/>
</dbReference>
<organism evidence="8 9">
    <name type="scientific">Arabidopsis thaliana</name>
    <name type="common">Mouse-ear cress</name>
    <dbReference type="NCBI Taxonomy" id="3702"/>
    <lineage>
        <taxon>Eukaryota</taxon>
        <taxon>Viridiplantae</taxon>
        <taxon>Streptophyta</taxon>
        <taxon>Embryophyta</taxon>
        <taxon>Tracheophyta</taxon>
        <taxon>Spermatophyta</taxon>
        <taxon>Magnoliopsida</taxon>
        <taxon>eudicotyledons</taxon>
        <taxon>Gunneridae</taxon>
        <taxon>Pentapetalae</taxon>
        <taxon>rosids</taxon>
        <taxon>malvids</taxon>
        <taxon>Brassicales</taxon>
        <taxon>Brassicaceae</taxon>
        <taxon>Camelineae</taxon>
        <taxon>Arabidopsis</taxon>
    </lineage>
</organism>
<dbReference type="Pfam" id="PF06876">
    <property type="entry name" value="SCRL"/>
    <property type="match status" value="1"/>
</dbReference>
<feature type="signal peptide" evidence="6">
    <location>
        <begin position="1"/>
        <end position="22"/>
    </location>
</feature>
<evidence type="ECO:0000256" key="2">
    <source>
        <dbReference type="ARBA" id="ARBA00006722"/>
    </source>
</evidence>
<evidence type="ECO:0000256" key="6">
    <source>
        <dbReference type="SAM" id="SignalP"/>
    </source>
</evidence>
<accession>A0A5S9XSZ9</accession>
<dbReference type="OrthoDB" id="1055232at2759"/>
<dbReference type="Proteomes" id="UP000078284">
    <property type="component" value="Chromosome 4"/>
</dbReference>
<dbReference type="GO" id="GO:0007165">
    <property type="term" value="P:signal transduction"/>
    <property type="evidence" value="ECO:0007669"/>
    <property type="project" value="InterPro"/>
</dbReference>
<keyword evidence="5" id="KW-1015">Disulfide bond</keyword>
<dbReference type="EMBL" id="LUHQ01000004">
    <property type="protein sequence ID" value="OAO97174.1"/>
    <property type="molecule type" value="Genomic_DNA"/>
</dbReference>
<reference evidence="7 10" key="3">
    <citation type="submission" date="2019-12" db="EMBL/GenBank/DDBJ databases">
        <authorList>
            <person name="Jiao W.-B."/>
            <person name="Schneeberger K."/>
        </authorList>
    </citation>
    <scope>NUCLEOTIDE SEQUENCE [LARGE SCALE GENOMIC DNA]</scope>
    <source>
        <strain evidence="10">cv. C24</strain>
    </source>
</reference>
<evidence type="ECO:0000256" key="3">
    <source>
        <dbReference type="ARBA" id="ARBA00022525"/>
    </source>
</evidence>
<reference evidence="9" key="1">
    <citation type="journal article" date="2016" name="Proc. Natl. Acad. Sci. U.S.A.">
        <title>Chromosome-level assembly of Arabidopsis thaliana Ler reveals the extent of translocation and inversion polymorphisms.</title>
        <authorList>
            <person name="Zapata L."/>
            <person name="Ding J."/>
            <person name="Willing E.M."/>
            <person name="Hartwig B."/>
            <person name="Bezdan D."/>
            <person name="Jiao W.B."/>
            <person name="Patel V."/>
            <person name="Velikkakam James G."/>
            <person name="Koornneef M."/>
            <person name="Ossowski S."/>
            <person name="Schneeberger K."/>
        </authorList>
    </citation>
    <scope>NUCLEOTIDE SEQUENCE [LARGE SCALE GENOMIC DNA]</scope>
    <source>
        <strain evidence="9">cv. Landsberg erecta</strain>
    </source>
</reference>
<evidence type="ECO:0000313" key="9">
    <source>
        <dbReference type="Proteomes" id="UP000078284"/>
    </source>
</evidence>
<dbReference type="Proteomes" id="UP000434276">
    <property type="component" value="Unassembled WGS sequence"/>
</dbReference>